<evidence type="ECO:0000313" key="1">
    <source>
        <dbReference type="EMBL" id="CAK9182281.1"/>
    </source>
</evidence>
<dbReference type="AlphaFoldDB" id="A0ABC8UMI5"/>
<dbReference type="Proteomes" id="UP001642360">
    <property type="component" value="Unassembled WGS sequence"/>
</dbReference>
<evidence type="ECO:0000313" key="2">
    <source>
        <dbReference type="Proteomes" id="UP001642360"/>
    </source>
</evidence>
<feature type="non-terminal residue" evidence="1">
    <location>
        <position position="126"/>
    </location>
</feature>
<sequence length="126" mass="13957">MGACTATISHLLLHTSQNHSKNPNSSKTPKLDLRKTLSKPIIISSSVPPTISRRNLLIFSLPFSLTFQFRSWCSALTIFDPVSPAERDASAAVSRKVAEAVELLQRARELQAQGDFNQALEYFTQV</sequence>
<organism evidence="1 2">
    <name type="scientific">Ilex paraguariensis</name>
    <name type="common">yerba mate</name>
    <dbReference type="NCBI Taxonomy" id="185542"/>
    <lineage>
        <taxon>Eukaryota</taxon>
        <taxon>Viridiplantae</taxon>
        <taxon>Streptophyta</taxon>
        <taxon>Embryophyta</taxon>
        <taxon>Tracheophyta</taxon>
        <taxon>Spermatophyta</taxon>
        <taxon>Magnoliopsida</taxon>
        <taxon>eudicotyledons</taxon>
        <taxon>Gunneridae</taxon>
        <taxon>Pentapetalae</taxon>
        <taxon>asterids</taxon>
        <taxon>campanulids</taxon>
        <taxon>Aquifoliales</taxon>
        <taxon>Aquifoliaceae</taxon>
        <taxon>Ilex</taxon>
    </lineage>
</organism>
<dbReference type="PANTHER" id="PTHR37910">
    <property type="entry name" value="EXPRESSED PROTEIN"/>
    <property type="match status" value="1"/>
</dbReference>
<name>A0ABC8UMI5_9AQUA</name>
<accession>A0ABC8UMI5</accession>
<reference evidence="1 2" key="1">
    <citation type="submission" date="2024-02" db="EMBL/GenBank/DDBJ databases">
        <authorList>
            <person name="Vignale AGUSTIN F."/>
            <person name="Sosa J E."/>
            <person name="Modenutti C."/>
        </authorList>
    </citation>
    <scope>NUCLEOTIDE SEQUENCE [LARGE SCALE GENOMIC DNA]</scope>
</reference>
<dbReference type="EMBL" id="CAUOFW020008288">
    <property type="protein sequence ID" value="CAK9182281.1"/>
    <property type="molecule type" value="Genomic_DNA"/>
</dbReference>
<comment type="caution">
    <text evidence="1">The sequence shown here is derived from an EMBL/GenBank/DDBJ whole genome shotgun (WGS) entry which is preliminary data.</text>
</comment>
<proteinExistence type="predicted"/>
<protein>
    <submittedName>
        <fullName evidence="1">Uncharacterized protein</fullName>
    </submittedName>
</protein>
<gene>
    <name evidence="1" type="ORF">ILEXP_LOCUS52419</name>
</gene>
<dbReference type="PANTHER" id="PTHR37910:SF2">
    <property type="entry name" value="EXPRESSED PROTEIN"/>
    <property type="match status" value="1"/>
</dbReference>
<keyword evidence="2" id="KW-1185">Reference proteome</keyword>